<dbReference type="OrthoDB" id="4540313at2"/>
<evidence type="ECO:0000313" key="2">
    <source>
        <dbReference type="Proteomes" id="UP000199207"/>
    </source>
</evidence>
<reference evidence="1 2" key="1">
    <citation type="submission" date="2016-10" db="EMBL/GenBank/DDBJ databases">
        <authorList>
            <person name="de Groot N.N."/>
        </authorList>
    </citation>
    <scope>NUCLEOTIDE SEQUENCE [LARGE SCALE GENOMIC DNA]</scope>
    <source>
        <strain evidence="1 2">CGMCC 4.5739</strain>
    </source>
</reference>
<protein>
    <submittedName>
        <fullName evidence="1">Uncharacterized protein</fullName>
    </submittedName>
</protein>
<dbReference type="EMBL" id="FOLM01000009">
    <property type="protein sequence ID" value="SFD08866.1"/>
    <property type="molecule type" value="Genomic_DNA"/>
</dbReference>
<accession>A0A1I1PGS9</accession>
<evidence type="ECO:0000313" key="1">
    <source>
        <dbReference type="EMBL" id="SFD08866.1"/>
    </source>
</evidence>
<gene>
    <name evidence="1" type="ORF">SAMN05421773_109169</name>
</gene>
<organism evidence="1 2">
    <name type="scientific">Streptomyces aidingensis</name>
    <dbReference type="NCBI Taxonomy" id="910347"/>
    <lineage>
        <taxon>Bacteria</taxon>
        <taxon>Bacillati</taxon>
        <taxon>Actinomycetota</taxon>
        <taxon>Actinomycetes</taxon>
        <taxon>Kitasatosporales</taxon>
        <taxon>Streptomycetaceae</taxon>
        <taxon>Streptomyces</taxon>
    </lineage>
</organism>
<keyword evidence="2" id="KW-1185">Reference proteome</keyword>
<proteinExistence type="predicted"/>
<dbReference type="Proteomes" id="UP000199207">
    <property type="component" value="Unassembled WGS sequence"/>
</dbReference>
<name>A0A1I1PGS9_9ACTN</name>
<dbReference type="AlphaFoldDB" id="A0A1I1PGS9"/>
<sequence>MPLHLLPAPAPAERSIHAALRSPAPVSPLPAALRQDPESLRPVLPLPVYRLSATSAAGALPRTKLTAWRFLLARNDRAVGAAEARLTADGWTFSHFSEGPYIASSEAALRQADELPADLQPRLLSVPQLYMLTLWLHGDITSPAAKGRPAPADALVPLAPAPPGIAPGVPMRADALPGLLSRRLSPPAEQLAG</sequence>
<dbReference type="RefSeq" id="WP_093839786.1">
    <property type="nucleotide sequence ID" value="NZ_FOLM01000009.1"/>
</dbReference>